<dbReference type="AlphaFoldDB" id="A0A1W6NXH9"/>
<evidence type="ECO:0000313" key="1">
    <source>
        <dbReference type="EMBL" id="ARO13942.1"/>
    </source>
</evidence>
<evidence type="ECO:0008006" key="3">
    <source>
        <dbReference type="Google" id="ProtNLM"/>
    </source>
</evidence>
<organism evidence="1 2">
    <name type="scientific">Ketogulonicigenium robustum</name>
    <dbReference type="NCBI Taxonomy" id="92947"/>
    <lineage>
        <taxon>Bacteria</taxon>
        <taxon>Pseudomonadati</taxon>
        <taxon>Pseudomonadota</taxon>
        <taxon>Alphaproteobacteria</taxon>
        <taxon>Rhodobacterales</taxon>
        <taxon>Roseobacteraceae</taxon>
        <taxon>Ketogulonicigenium</taxon>
    </lineage>
</organism>
<evidence type="ECO:0000313" key="2">
    <source>
        <dbReference type="Proteomes" id="UP000242447"/>
    </source>
</evidence>
<proteinExistence type="predicted"/>
<dbReference type="Pfam" id="PF05990">
    <property type="entry name" value="DUF900"/>
    <property type="match status" value="1"/>
</dbReference>
<dbReference type="EMBL" id="CP019937">
    <property type="protein sequence ID" value="ARO13942.1"/>
    <property type="molecule type" value="Genomic_DNA"/>
</dbReference>
<dbReference type="InterPro" id="IPR010297">
    <property type="entry name" value="DUF900_hydrolase"/>
</dbReference>
<dbReference type="Gene3D" id="3.40.50.1820">
    <property type="entry name" value="alpha/beta hydrolase"/>
    <property type="match status" value="1"/>
</dbReference>
<gene>
    <name evidence="1" type="ORF">BVG79_00590</name>
</gene>
<name>A0A1W6NXH9_9RHOB</name>
<dbReference type="PANTHER" id="PTHR36513">
    <property type="entry name" value="ABC TRANSMEMBRANE TYPE-1 DOMAIN-CONTAINING PROTEIN"/>
    <property type="match status" value="1"/>
</dbReference>
<dbReference type="Proteomes" id="UP000242447">
    <property type="component" value="Chromosome"/>
</dbReference>
<dbReference type="PIRSF" id="PIRSF033909">
    <property type="entry name" value="UCP033909"/>
    <property type="match status" value="1"/>
</dbReference>
<dbReference type="InterPro" id="IPR014586">
    <property type="entry name" value="UCP033909"/>
</dbReference>
<keyword evidence="2" id="KW-1185">Reference proteome</keyword>
<accession>A0A1W6NXH9</accession>
<sequence length="357" mass="38271">MKCLTVGLLMTLAACSSRPGPQVLQPLAIETPANATTVKVYAVTNRAPLDGHPYAFGADRMPAAQFLSYEVSIPPNHTAGHIEWPVRQPNPATDFITTSHHILNSAALTHDIANSEAVGLYVHGYNTSFQEAVYRMAQMRADVHMEGTPVLFSWPSAGSLGGYLADRDATDQSRTALVNLIIQLAERPGASKKVAILAHSMGARLTLEALMQLKLMGRQNILDRLQVILAAPDVDVDLFREQIGVIGPMHEPITILASSDDGILRFSQRVSGGHSRLGLVDVYDPEVQKIAADAGVRIVDITDVPSDSTAHSRYVGLISSGATSYAENPLYSLRQAGAFVVEGIGSTLQSIGNVLVE</sequence>
<dbReference type="SUPFAM" id="SSF53474">
    <property type="entry name" value="alpha/beta-Hydrolases"/>
    <property type="match status" value="1"/>
</dbReference>
<dbReference type="STRING" id="92947.BVG79_00590"/>
<dbReference type="PROSITE" id="PS51257">
    <property type="entry name" value="PROKAR_LIPOPROTEIN"/>
    <property type="match status" value="1"/>
</dbReference>
<protein>
    <recommendedName>
        <fullName evidence="3">Lipoprotein</fullName>
    </recommendedName>
</protein>
<dbReference type="InterPro" id="IPR029058">
    <property type="entry name" value="AB_hydrolase_fold"/>
</dbReference>
<dbReference type="KEGG" id="kro:BVG79_00590"/>
<dbReference type="PANTHER" id="PTHR36513:SF1">
    <property type="entry name" value="TRANSMEMBRANE PROTEIN"/>
    <property type="match status" value="1"/>
</dbReference>
<reference evidence="1 2" key="1">
    <citation type="submission" date="2017-02" db="EMBL/GenBank/DDBJ databases">
        <title>Ketogulonicigenium robustum SPU B003 Genome sequencing and assembly.</title>
        <authorList>
            <person name="Li Y."/>
            <person name="Liu L."/>
            <person name="Wang C."/>
            <person name="Zhang M."/>
            <person name="Zhang T."/>
            <person name="Zhang Y."/>
        </authorList>
    </citation>
    <scope>NUCLEOTIDE SEQUENCE [LARGE SCALE GENOMIC DNA]</scope>
    <source>
        <strain evidence="1 2">SPU_B003</strain>
    </source>
</reference>